<feature type="signal peptide" evidence="1">
    <location>
        <begin position="1"/>
        <end position="26"/>
    </location>
</feature>
<evidence type="ECO:0000256" key="1">
    <source>
        <dbReference type="SAM" id="SignalP"/>
    </source>
</evidence>
<protein>
    <submittedName>
        <fullName evidence="3">CHRD domain-containing protein</fullName>
    </submittedName>
</protein>
<proteinExistence type="predicted"/>
<dbReference type="EMBL" id="CP121106">
    <property type="protein sequence ID" value="WFL76711.1"/>
    <property type="molecule type" value="Genomic_DNA"/>
</dbReference>
<sequence>MKRATWLIAGAAALAGAGMAAGAAQAQNNLAYIGTALFGEEEVGHKGAGEDATGDFSAELDLKAGRMCYMLEIQGLEGFTAAHLHEGRKGANGPPVVTLQLLGDDGEDVCVDVDPELLKKIARREDAYYVNVHTEAFPEGAIRGQLGDE</sequence>
<feature type="domain" description="CHRD" evidence="2">
    <location>
        <begin position="35"/>
        <end position="148"/>
    </location>
</feature>
<feature type="chain" id="PRO_5046723005" evidence="1">
    <location>
        <begin position="27"/>
        <end position="149"/>
    </location>
</feature>
<accession>A0ABY8FTH3</accession>
<keyword evidence="1" id="KW-0732">Signal</keyword>
<dbReference type="InterPro" id="IPR010895">
    <property type="entry name" value="CHRD"/>
</dbReference>
<evidence type="ECO:0000313" key="3">
    <source>
        <dbReference type="EMBL" id="WFL76711.1"/>
    </source>
</evidence>
<evidence type="ECO:0000313" key="4">
    <source>
        <dbReference type="Proteomes" id="UP001215827"/>
    </source>
</evidence>
<reference evidence="3 4" key="1">
    <citation type="submission" date="2023-03" db="EMBL/GenBank/DDBJ databases">
        <title>Altererythrobacter sp. CAU 1644 isolated from sand.</title>
        <authorList>
            <person name="Kim W."/>
        </authorList>
    </citation>
    <scope>NUCLEOTIDE SEQUENCE [LARGE SCALE GENOMIC DNA]</scope>
    <source>
        <strain evidence="3 4">CAU 1644</strain>
    </source>
</reference>
<keyword evidence="4" id="KW-1185">Reference proteome</keyword>
<dbReference type="RefSeq" id="WP_278015472.1">
    <property type="nucleotide sequence ID" value="NZ_CP121106.1"/>
</dbReference>
<evidence type="ECO:0000259" key="2">
    <source>
        <dbReference type="SMART" id="SM00754"/>
    </source>
</evidence>
<dbReference type="SMART" id="SM00754">
    <property type="entry name" value="CHRD"/>
    <property type="match status" value="1"/>
</dbReference>
<dbReference type="Proteomes" id="UP001215827">
    <property type="component" value="Chromosome"/>
</dbReference>
<dbReference type="Pfam" id="PF07452">
    <property type="entry name" value="CHRD"/>
    <property type="match status" value="1"/>
</dbReference>
<name>A0ABY8FTH3_9SPHN</name>
<organism evidence="3 4">
    <name type="scientific">Altererythrobacter arenosus</name>
    <dbReference type="NCBI Taxonomy" id="3032592"/>
    <lineage>
        <taxon>Bacteria</taxon>
        <taxon>Pseudomonadati</taxon>
        <taxon>Pseudomonadota</taxon>
        <taxon>Alphaproteobacteria</taxon>
        <taxon>Sphingomonadales</taxon>
        <taxon>Erythrobacteraceae</taxon>
        <taxon>Altererythrobacter</taxon>
    </lineage>
</organism>
<gene>
    <name evidence="3" type="ORF">P7228_11975</name>
</gene>